<evidence type="ECO:0000313" key="3">
    <source>
        <dbReference type="EMBL" id="OCX20466.1"/>
    </source>
</evidence>
<dbReference type="InterPro" id="IPR001509">
    <property type="entry name" value="Epimerase_deHydtase"/>
</dbReference>
<protein>
    <submittedName>
        <fullName evidence="3">NAD-dependent dehydratase</fullName>
    </submittedName>
</protein>
<proteinExistence type="predicted"/>
<dbReference type="EMBL" id="MDEN01000062">
    <property type="protein sequence ID" value="OCX20466.1"/>
    <property type="molecule type" value="Genomic_DNA"/>
</dbReference>
<dbReference type="CDD" id="cd05262">
    <property type="entry name" value="SDR_a7"/>
    <property type="match status" value="1"/>
</dbReference>
<organism evidence="3 4">
    <name type="scientific">Pseudomonas graminis</name>
    <dbReference type="NCBI Taxonomy" id="158627"/>
    <lineage>
        <taxon>Bacteria</taxon>
        <taxon>Pseudomonadati</taxon>
        <taxon>Pseudomonadota</taxon>
        <taxon>Gammaproteobacteria</taxon>
        <taxon>Pseudomonadales</taxon>
        <taxon>Pseudomonadaceae</taxon>
        <taxon>Pseudomonas</taxon>
    </lineage>
</organism>
<dbReference type="Gene3D" id="3.40.50.720">
    <property type="entry name" value="NAD(P)-binding Rossmann-like Domain"/>
    <property type="match status" value="1"/>
</dbReference>
<dbReference type="PANTHER" id="PTHR48079:SF9">
    <property type="entry name" value="PUTATIVE-RELATED"/>
    <property type="match status" value="1"/>
</dbReference>
<dbReference type="SUPFAM" id="SSF51735">
    <property type="entry name" value="NAD(P)-binding Rossmann-fold domains"/>
    <property type="match status" value="1"/>
</dbReference>
<dbReference type="InterPro" id="IPR036291">
    <property type="entry name" value="NAD(P)-bd_dom_sf"/>
</dbReference>
<evidence type="ECO:0000256" key="1">
    <source>
        <dbReference type="SAM" id="MobiDB-lite"/>
    </source>
</evidence>
<comment type="caution">
    <text evidence="3">The sequence shown here is derived from an EMBL/GenBank/DDBJ whole genome shotgun (WGS) entry which is preliminary data.</text>
</comment>
<dbReference type="RefSeq" id="WP_065988914.1">
    <property type="nucleotide sequence ID" value="NZ_MDEN01000062.1"/>
</dbReference>
<dbReference type="GO" id="GO:0004029">
    <property type="term" value="F:aldehyde dehydrogenase (NAD+) activity"/>
    <property type="evidence" value="ECO:0007669"/>
    <property type="project" value="TreeGrafter"/>
</dbReference>
<feature type="compositionally biased region" description="Basic and acidic residues" evidence="1">
    <location>
        <begin position="124"/>
        <end position="133"/>
    </location>
</feature>
<dbReference type="Proteomes" id="UP000095143">
    <property type="component" value="Unassembled WGS sequence"/>
</dbReference>
<gene>
    <name evidence="3" type="ORF">BBI10_12985</name>
</gene>
<dbReference type="InterPro" id="IPR051783">
    <property type="entry name" value="NAD(P)-dependent_oxidoreduct"/>
</dbReference>
<feature type="region of interest" description="Disordered" evidence="1">
    <location>
        <begin position="108"/>
        <end position="134"/>
    </location>
</feature>
<dbReference type="PANTHER" id="PTHR48079">
    <property type="entry name" value="PROTEIN YEEZ"/>
    <property type="match status" value="1"/>
</dbReference>
<dbReference type="GO" id="GO:0005737">
    <property type="term" value="C:cytoplasm"/>
    <property type="evidence" value="ECO:0007669"/>
    <property type="project" value="TreeGrafter"/>
</dbReference>
<reference evidence="3 4" key="1">
    <citation type="submission" date="2016-08" db="EMBL/GenBank/DDBJ databases">
        <title>Whole genome sequence of Pseudomonas graminis strain UASWS1507, a potential biological control agent for agriculture.</title>
        <authorList>
            <person name="Crovadore J."/>
            <person name="Calmin G."/>
            <person name="Chablais R."/>
            <person name="Cochard B."/>
            <person name="Lefort F."/>
        </authorList>
    </citation>
    <scope>NUCLEOTIDE SEQUENCE [LARGE SCALE GENOMIC DNA]</scope>
    <source>
        <strain evidence="3 4">UASWS1507</strain>
    </source>
</reference>
<evidence type="ECO:0000313" key="4">
    <source>
        <dbReference type="Proteomes" id="UP000095143"/>
    </source>
</evidence>
<evidence type="ECO:0000259" key="2">
    <source>
        <dbReference type="Pfam" id="PF01370"/>
    </source>
</evidence>
<sequence length="296" mass="31866">MRVFLTGSTGFIGSRVARELLTAGHQVMGMTRSQAGADALRAIGAEPCRGTLEDLASLRRGADLCDAVIHTAFDHDFAHFIDNCQKDACAIAALGEALNGSQRPLLITSATPMGSSAPGEPADEDHFNPEHPNPRAASELAAEALLQRGLNVVVMRLSQIHDTAKQGLATELIRHARQTGVSAYVDEGLNHWSAAHISDTAQLYRLALEKYQPGARYHATAESHIPFRLIAQTLGEGLGLPVASVPADEAMARFGWLSSFVGRDMASHSNKTRERLDWVPTGPGLIEDLKGCFQQR</sequence>
<feature type="domain" description="NAD-dependent epimerase/dehydratase" evidence="2">
    <location>
        <begin position="3"/>
        <end position="215"/>
    </location>
</feature>
<accession>A0A1C2E0P2</accession>
<dbReference type="AlphaFoldDB" id="A0A1C2E0P2"/>
<dbReference type="OrthoDB" id="9787292at2"/>
<name>A0A1C2E0P2_9PSED</name>
<dbReference type="Pfam" id="PF01370">
    <property type="entry name" value="Epimerase"/>
    <property type="match status" value="1"/>
</dbReference>